<gene>
    <name evidence="1" type="ORF">BDR25DRAFT_285273</name>
</gene>
<evidence type="ECO:0000313" key="1">
    <source>
        <dbReference type="EMBL" id="KAF2471685.1"/>
    </source>
</evidence>
<accession>A0ACB6QYS4</accession>
<keyword evidence="2" id="KW-1185">Reference proteome</keyword>
<reference evidence="1" key="1">
    <citation type="journal article" date="2020" name="Stud. Mycol.">
        <title>101 Dothideomycetes genomes: a test case for predicting lifestyles and emergence of pathogens.</title>
        <authorList>
            <person name="Haridas S."/>
            <person name="Albert R."/>
            <person name="Binder M."/>
            <person name="Bloem J."/>
            <person name="Labutti K."/>
            <person name="Salamov A."/>
            <person name="Andreopoulos B."/>
            <person name="Baker S."/>
            <person name="Barry K."/>
            <person name="Bills G."/>
            <person name="Bluhm B."/>
            <person name="Cannon C."/>
            <person name="Castanera R."/>
            <person name="Culley D."/>
            <person name="Daum C."/>
            <person name="Ezra D."/>
            <person name="Gonzalez J."/>
            <person name="Henrissat B."/>
            <person name="Kuo A."/>
            <person name="Liang C."/>
            <person name="Lipzen A."/>
            <person name="Lutzoni F."/>
            <person name="Magnuson J."/>
            <person name="Mondo S."/>
            <person name="Nolan M."/>
            <person name="Ohm R."/>
            <person name="Pangilinan J."/>
            <person name="Park H.-J."/>
            <person name="Ramirez L."/>
            <person name="Alfaro M."/>
            <person name="Sun H."/>
            <person name="Tritt A."/>
            <person name="Yoshinaga Y."/>
            <person name="Zwiers L.-H."/>
            <person name="Turgeon B."/>
            <person name="Goodwin S."/>
            <person name="Spatafora J."/>
            <person name="Crous P."/>
            <person name="Grigoriev I."/>
        </authorList>
    </citation>
    <scope>NUCLEOTIDE SEQUENCE</scope>
    <source>
        <strain evidence="1">ATCC 200398</strain>
    </source>
</reference>
<comment type="caution">
    <text evidence="1">The sequence shown here is derived from an EMBL/GenBank/DDBJ whole genome shotgun (WGS) entry which is preliminary data.</text>
</comment>
<dbReference type="EMBL" id="MU003504">
    <property type="protein sequence ID" value="KAF2471685.1"/>
    <property type="molecule type" value="Genomic_DNA"/>
</dbReference>
<sequence length="190" mass="20498">MTEPRMRLRQKGQQFPTQDLEQFLIAFGDDDRPLQETVKCLDEIVTDFIIESCHEAASIAHHARRAKIKVDDFKFMLRRDPTKLGRVSELLEADKELKRKRKAFDTDEGAVAKENVVGKDGATAGAAGVGAGVGGATDGAEGKKGDGGGGKEKEREEGERRKKKKKRNKEGRDGGGGGTGGDDASTVRSG</sequence>
<organism evidence="1 2">
    <name type="scientific">Lindgomyces ingoldianus</name>
    <dbReference type="NCBI Taxonomy" id="673940"/>
    <lineage>
        <taxon>Eukaryota</taxon>
        <taxon>Fungi</taxon>
        <taxon>Dikarya</taxon>
        <taxon>Ascomycota</taxon>
        <taxon>Pezizomycotina</taxon>
        <taxon>Dothideomycetes</taxon>
        <taxon>Pleosporomycetidae</taxon>
        <taxon>Pleosporales</taxon>
        <taxon>Lindgomycetaceae</taxon>
        <taxon>Lindgomyces</taxon>
    </lineage>
</organism>
<protein>
    <submittedName>
        <fullName evidence="1">TFIID-18kDa-domain-containing protein</fullName>
    </submittedName>
</protein>
<proteinExistence type="predicted"/>
<evidence type="ECO:0000313" key="2">
    <source>
        <dbReference type="Proteomes" id="UP000799755"/>
    </source>
</evidence>
<dbReference type="Proteomes" id="UP000799755">
    <property type="component" value="Unassembled WGS sequence"/>
</dbReference>
<name>A0ACB6QYS4_9PLEO</name>